<evidence type="ECO:0000256" key="3">
    <source>
        <dbReference type="ARBA" id="ARBA00015796"/>
    </source>
</evidence>
<evidence type="ECO:0000256" key="11">
    <source>
        <dbReference type="RuleBase" id="RU367010"/>
    </source>
</evidence>
<keyword evidence="4 11" id="KW-0813">Transport</keyword>
<dbReference type="FunFam" id="3.30.160.190:FF:000001">
    <property type="entry name" value="NADH-ubiquinone oxidoreductase 21 kDa subunit mitochondrial"/>
    <property type="match status" value="1"/>
</dbReference>
<dbReference type="EMBL" id="CAHIKZ030000668">
    <property type="protein sequence ID" value="CAE1232290.1"/>
    <property type="molecule type" value="Genomic_DNA"/>
</dbReference>
<evidence type="ECO:0000313" key="13">
    <source>
        <dbReference type="Proteomes" id="UP000597762"/>
    </source>
</evidence>
<keyword evidence="8 11" id="KW-0249">Electron transport</keyword>
<name>A0A812BLX9_ACAPH</name>
<keyword evidence="10 11" id="KW-0472">Membrane</keyword>
<gene>
    <name evidence="12" type="ORF">SPHA_18491</name>
</gene>
<keyword evidence="5 11" id="KW-0679">Respiratory chain</keyword>
<evidence type="ECO:0000256" key="7">
    <source>
        <dbReference type="ARBA" id="ARBA00022946"/>
    </source>
</evidence>
<evidence type="ECO:0000256" key="6">
    <source>
        <dbReference type="ARBA" id="ARBA00022792"/>
    </source>
</evidence>
<dbReference type="GO" id="GO:0005743">
    <property type="term" value="C:mitochondrial inner membrane"/>
    <property type="evidence" value="ECO:0007669"/>
    <property type="project" value="UniProtKB-SubCell"/>
</dbReference>
<dbReference type="Pfam" id="PF04800">
    <property type="entry name" value="NDUS4"/>
    <property type="match status" value="1"/>
</dbReference>
<comment type="subcellular location">
    <subcellularLocation>
        <location evidence="11">Mitochondrion inner membrane</location>
        <topology evidence="11">Peripheral membrane protein</topology>
        <orientation evidence="11">Matrix side</orientation>
    </subcellularLocation>
</comment>
<evidence type="ECO:0000256" key="4">
    <source>
        <dbReference type="ARBA" id="ARBA00022448"/>
    </source>
</evidence>
<evidence type="ECO:0000256" key="9">
    <source>
        <dbReference type="ARBA" id="ARBA00023128"/>
    </source>
</evidence>
<keyword evidence="13" id="KW-1185">Reference proteome</keyword>
<evidence type="ECO:0000256" key="5">
    <source>
        <dbReference type="ARBA" id="ARBA00022660"/>
    </source>
</evidence>
<dbReference type="Proteomes" id="UP000597762">
    <property type="component" value="Unassembled WGS sequence"/>
</dbReference>
<dbReference type="InterPro" id="IPR006885">
    <property type="entry name" value="NADH_UbQ_FeS_4_mit-like"/>
</dbReference>
<evidence type="ECO:0000256" key="1">
    <source>
        <dbReference type="ARBA" id="ARBA00003195"/>
    </source>
</evidence>
<dbReference type="InterPro" id="IPR038532">
    <property type="entry name" value="NDUFS4-like_sf"/>
</dbReference>
<dbReference type="AlphaFoldDB" id="A0A812BLX9"/>
<comment type="caution">
    <text evidence="12">The sequence shown here is derived from an EMBL/GenBank/DDBJ whole genome shotgun (WGS) entry which is preliminary data.</text>
</comment>
<dbReference type="PANTHER" id="PTHR12219">
    <property type="entry name" value="NADH-UBIQUINONE OXIDOREDUCTASE"/>
    <property type="match status" value="1"/>
</dbReference>
<comment type="function">
    <text evidence="1 11">Accessory subunit of the mitochondrial membrane respiratory chain NADH dehydrogenase (Complex I), that is believed not to be involved in catalysis. Complex I functions in the transfer of electrons from NADH to the respiratory chain. The immediate electron acceptor for the enzyme is believed to be ubiquinone.</text>
</comment>
<proteinExistence type="inferred from homology"/>
<keyword evidence="7 11" id="KW-0809">Transit peptide</keyword>
<evidence type="ECO:0000256" key="10">
    <source>
        <dbReference type="ARBA" id="ARBA00023136"/>
    </source>
</evidence>
<dbReference type="GO" id="GO:0022900">
    <property type="term" value="P:electron transport chain"/>
    <property type="evidence" value="ECO:0007669"/>
    <property type="project" value="InterPro"/>
</dbReference>
<dbReference type="PANTHER" id="PTHR12219:SF8">
    <property type="entry name" value="NADH DEHYDROGENASE [UBIQUINONE] IRON-SULFUR PROTEIN 4, MITOCHONDRIAL"/>
    <property type="match status" value="1"/>
</dbReference>
<organism evidence="12 13">
    <name type="scientific">Acanthosepion pharaonis</name>
    <name type="common">Pharaoh cuttlefish</name>
    <name type="synonym">Sepia pharaonis</name>
    <dbReference type="NCBI Taxonomy" id="158019"/>
    <lineage>
        <taxon>Eukaryota</taxon>
        <taxon>Metazoa</taxon>
        <taxon>Spiralia</taxon>
        <taxon>Lophotrochozoa</taxon>
        <taxon>Mollusca</taxon>
        <taxon>Cephalopoda</taxon>
        <taxon>Coleoidea</taxon>
        <taxon>Decapodiformes</taxon>
        <taxon>Sepiida</taxon>
        <taxon>Sepiina</taxon>
        <taxon>Sepiidae</taxon>
        <taxon>Acanthosepion</taxon>
    </lineage>
</organism>
<keyword evidence="6 11" id="KW-0999">Mitochondrion inner membrane</keyword>
<evidence type="ECO:0000256" key="2">
    <source>
        <dbReference type="ARBA" id="ARBA00005882"/>
    </source>
</evidence>
<sequence length="166" mass="19116">MAAVTKFRCHPRLFYNIATRTYSSEKQVAHPTVDTAFKGEQSSILAEEKVDISSLTGVPEEHVKSRLVRIYVPARNAMQSGSYGTRRWMIEFDTKERWENPLMGWTSTADPLSNMKVDFESAEDAADFCSKNGWNYYIEPKQMRTFKSKSYGANFSWNKKTRTSTK</sequence>
<accession>A0A812BLX9</accession>
<dbReference type="OrthoDB" id="3089at2759"/>
<reference evidence="12" key="1">
    <citation type="submission" date="2021-01" db="EMBL/GenBank/DDBJ databases">
        <authorList>
            <person name="Li R."/>
            <person name="Bekaert M."/>
        </authorList>
    </citation>
    <scope>NUCLEOTIDE SEQUENCE</scope>
    <source>
        <strain evidence="12">Farmed</strain>
    </source>
</reference>
<comment type="similarity">
    <text evidence="2 11">Belongs to the complex I NDUFS4 subunit family.</text>
</comment>
<keyword evidence="9 11" id="KW-0496">Mitochondrion</keyword>
<protein>
    <recommendedName>
        <fullName evidence="3 11">NADH dehydrogenase [ubiquinone] iron-sulfur protein 4, mitochondrial</fullName>
    </recommendedName>
</protein>
<evidence type="ECO:0000256" key="8">
    <source>
        <dbReference type="ARBA" id="ARBA00022982"/>
    </source>
</evidence>
<dbReference type="Gene3D" id="3.30.160.190">
    <property type="entry name" value="atu1810 like domain"/>
    <property type="match status" value="1"/>
</dbReference>
<evidence type="ECO:0000313" key="12">
    <source>
        <dbReference type="EMBL" id="CAE1232290.1"/>
    </source>
</evidence>